<organism evidence="4 5">
    <name type="scientific">Chromobacterium aquaticum</name>
    <dbReference type="NCBI Taxonomy" id="467180"/>
    <lineage>
        <taxon>Bacteria</taxon>
        <taxon>Pseudomonadati</taxon>
        <taxon>Pseudomonadota</taxon>
        <taxon>Betaproteobacteria</taxon>
        <taxon>Neisseriales</taxon>
        <taxon>Chromobacteriaceae</taxon>
        <taxon>Chromobacterium</taxon>
    </lineage>
</organism>
<dbReference type="InterPro" id="IPR003736">
    <property type="entry name" value="PAAI_dom"/>
</dbReference>
<proteinExistence type="inferred from homology"/>
<dbReference type="NCBIfam" id="TIGR00369">
    <property type="entry name" value="unchar_dom_1"/>
    <property type="match status" value="1"/>
</dbReference>
<comment type="similarity">
    <text evidence="1">Belongs to the thioesterase PaaI family.</text>
</comment>
<gene>
    <name evidence="4" type="ORF">ACFO0R_07590</name>
</gene>
<evidence type="ECO:0000256" key="1">
    <source>
        <dbReference type="ARBA" id="ARBA00008324"/>
    </source>
</evidence>
<sequence length="136" mass="14751">MTDFVSPAAPEHGLRELLGFHVVRWEAGLAIVELDIGPRHLNPAGVVHGGVYAALLDAACGLCGTWRPLGETPRACVTLSLTTSFTRQVCAGRIHTVATLRSQGRRIYHASAEAFDEQRRLLAFGEACLRYRGAPE</sequence>
<dbReference type="EC" id="3.1.2.-" evidence="4"/>
<dbReference type="PANTHER" id="PTHR21660:SF1">
    <property type="entry name" value="ACYL-COENZYME A THIOESTERASE 13"/>
    <property type="match status" value="1"/>
</dbReference>
<keyword evidence="5" id="KW-1185">Reference proteome</keyword>
<name>A0ABV8ZS07_9NEIS</name>
<evidence type="ECO:0000256" key="2">
    <source>
        <dbReference type="ARBA" id="ARBA00022801"/>
    </source>
</evidence>
<evidence type="ECO:0000259" key="3">
    <source>
        <dbReference type="Pfam" id="PF03061"/>
    </source>
</evidence>
<protein>
    <submittedName>
        <fullName evidence="4">PaaI family thioesterase</fullName>
        <ecNumber evidence="4">3.1.2.-</ecNumber>
    </submittedName>
</protein>
<dbReference type="GO" id="GO:0016787">
    <property type="term" value="F:hydrolase activity"/>
    <property type="evidence" value="ECO:0007669"/>
    <property type="project" value="UniProtKB-KW"/>
</dbReference>
<dbReference type="RefSeq" id="WP_048407978.1">
    <property type="nucleotide sequence ID" value="NZ_JAJOHW010000065.1"/>
</dbReference>
<dbReference type="Pfam" id="PF03061">
    <property type="entry name" value="4HBT"/>
    <property type="match status" value="1"/>
</dbReference>
<reference evidence="5" key="1">
    <citation type="journal article" date="2019" name="Int. J. Syst. Evol. Microbiol.">
        <title>The Global Catalogue of Microorganisms (GCM) 10K type strain sequencing project: providing services to taxonomists for standard genome sequencing and annotation.</title>
        <authorList>
            <consortium name="The Broad Institute Genomics Platform"/>
            <consortium name="The Broad Institute Genome Sequencing Center for Infectious Disease"/>
            <person name="Wu L."/>
            <person name="Ma J."/>
        </authorList>
    </citation>
    <scope>NUCLEOTIDE SEQUENCE [LARGE SCALE GENOMIC DNA]</scope>
    <source>
        <strain evidence="5">CGMCC 4.7608</strain>
    </source>
</reference>
<dbReference type="Proteomes" id="UP001595999">
    <property type="component" value="Unassembled WGS sequence"/>
</dbReference>
<dbReference type="Gene3D" id="3.10.129.10">
    <property type="entry name" value="Hotdog Thioesterase"/>
    <property type="match status" value="1"/>
</dbReference>
<dbReference type="SUPFAM" id="SSF54637">
    <property type="entry name" value="Thioesterase/thiol ester dehydrase-isomerase"/>
    <property type="match status" value="1"/>
</dbReference>
<dbReference type="CDD" id="cd03443">
    <property type="entry name" value="PaaI_thioesterase"/>
    <property type="match status" value="1"/>
</dbReference>
<evidence type="ECO:0000313" key="5">
    <source>
        <dbReference type="Proteomes" id="UP001595999"/>
    </source>
</evidence>
<comment type="caution">
    <text evidence="4">The sequence shown here is derived from an EMBL/GenBank/DDBJ whole genome shotgun (WGS) entry which is preliminary data.</text>
</comment>
<accession>A0ABV8ZS07</accession>
<dbReference type="PANTHER" id="PTHR21660">
    <property type="entry name" value="THIOESTERASE SUPERFAMILY MEMBER-RELATED"/>
    <property type="match status" value="1"/>
</dbReference>
<dbReference type="InterPro" id="IPR006683">
    <property type="entry name" value="Thioestr_dom"/>
</dbReference>
<dbReference type="InterPro" id="IPR029069">
    <property type="entry name" value="HotDog_dom_sf"/>
</dbReference>
<feature type="domain" description="Thioesterase" evidence="3">
    <location>
        <begin position="45"/>
        <end position="122"/>
    </location>
</feature>
<keyword evidence="2 4" id="KW-0378">Hydrolase</keyword>
<dbReference type="InterPro" id="IPR039298">
    <property type="entry name" value="ACOT13"/>
</dbReference>
<evidence type="ECO:0000313" key="4">
    <source>
        <dbReference type="EMBL" id="MFC4489481.1"/>
    </source>
</evidence>
<dbReference type="EMBL" id="JBHSEK010000003">
    <property type="protein sequence ID" value="MFC4489481.1"/>
    <property type="molecule type" value="Genomic_DNA"/>
</dbReference>